<dbReference type="InterPro" id="IPR029058">
    <property type="entry name" value="AB_hydrolase_fold"/>
</dbReference>
<dbReference type="Pfam" id="PF00756">
    <property type="entry name" value="Esterase"/>
    <property type="match status" value="1"/>
</dbReference>
<comment type="caution">
    <text evidence="1">The sequence shown here is derived from an EMBL/GenBank/DDBJ whole genome shotgun (WGS) entry which is preliminary data.</text>
</comment>
<accession>A0ABT9J057</accession>
<evidence type="ECO:0000313" key="2">
    <source>
        <dbReference type="Proteomes" id="UP001231941"/>
    </source>
</evidence>
<reference evidence="1 2" key="1">
    <citation type="submission" date="2023-08" db="EMBL/GenBank/DDBJ databases">
        <authorList>
            <person name="Park J.-S."/>
        </authorList>
    </citation>
    <scope>NUCLEOTIDE SEQUENCE [LARGE SCALE GENOMIC DNA]</scope>
    <source>
        <strain evidence="1 2">2205SS18-9</strain>
    </source>
</reference>
<keyword evidence="1" id="KW-0378">Hydrolase</keyword>
<dbReference type="PANTHER" id="PTHR48098:SF6">
    <property type="entry name" value="FERRI-BACILLIBACTIN ESTERASE BESA"/>
    <property type="match status" value="1"/>
</dbReference>
<name>A0ABT9J057_9BACL</name>
<dbReference type="InterPro" id="IPR000801">
    <property type="entry name" value="Esterase-like"/>
</dbReference>
<dbReference type="PROSITE" id="PS51257">
    <property type="entry name" value="PROKAR_LIPOPROTEIN"/>
    <property type="match status" value="1"/>
</dbReference>
<dbReference type="PANTHER" id="PTHR48098">
    <property type="entry name" value="ENTEROCHELIN ESTERASE-RELATED"/>
    <property type="match status" value="1"/>
</dbReference>
<gene>
    <name evidence="1" type="ORF">Q5Y73_12865</name>
</gene>
<evidence type="ECO:0000313" key="1">
    <source>
        <dbReference type="EMBL" id="MDP5275004.1"/>
    </source>
</evidence>
<dbReference type="InterPro" id="IPR050583">
    <property type="entry name" value="Mycobacterial_A85_antigen"/>
</dbReference>
<dbReference type="SUPFAM" id="SSF53474">
    <property type="entry name" value="alpha/beta-Hydrolases"/>
    <property type="match status" value="1"/>
</dbReference>
<organism evidence="1 2">
    <name type="scientific">Chengkuizengella axinellae</name>
    <dbReference type="NCBI Taxonomy" id="3064388"/>
    <lineage>
        <taxon>Bacteria</taxon>
        <taxon>Bacillati</taxon>
        <taxon>Bacillota</taxon>
        <taxon>Bacilli</taxon>
        <taxon>Bacillales</taxon>
        <taxon>Paenibacillaceae</taxon>
        <taxon>Chengkuizengella</taxon>
    </lineage>
</organism>
<dbReference type="Proteomes" id="UP001231941">
    <property type="component" value="Unassembled WGS sequence"/>
</dbReference>
<sequence>MKQITILMIFLVLLLAFVGCSPTNHEVVNEMELEKESEAIKEKPALNNIVLEEVEGKKIEILLPPSYDTSAQRYPVVYMHDGQSVFSSMGSSWKLDKTIKELTEDELIEEMIVVAVYHGGEIQRDREYVPYNETVHQNTDGTYAKVYAEFFVNTIIPYIDEHYRTIPNRENRAIMGASFGGLNALWLGYNYSGTFSMVGALSPSYWVNNRAIYDEVSTSEKPDIKIWFDMGDVGETYEAPMIDILIDKGFTYGEDLFYMLDNGAAHTLSAWEKRVKSALILFKGKEAKSAVKLDINVSFLTNGIYHNYLNESLVEINPIITLDNGMVFSARQLASYSVENEKDGDVDQKGYVTFHSGENLLVNVKYKNIEQQIEVDYQKLKEDLTKYLRNHVPQYEEDNTKIVYSEINDEYLTKDLVDEAIDKILKTGFVEIKEQTDEYIILDFTGLK</sequence>
<dbReference type="GO" id="GO:0016787">
    <property type="term" value="F:hydrolase activity"/>
    <property type="evidence" value="ECO:0007669"/>
    <property type="project" value="UniProtKB-KW"/>
</dbReference>
<dbReference type="EMBL" id="JAVAMP010000005">
    <property type="protein sequence ID" value="MDP5275004.1"/>
    <property type="molecule type" value="Genomic_DNA"/>
</dbReference>
<dbReference type="Gene3D" id="3.40.50.1820">
    <property type="entry name" value="alpha/beta hydrolase"/>
    <property type="match status" value="1"/>
</dbReference>
<proteinExistence type="predicted"/>
<protein>
    <submittedName>
        <fullName evidence="1">Alpha/beta hydrolase-fold protein</fullName>
    </submittedName>
</protein>
<dbReference type="RefSeq" id="WP_305992313.1">
    <property type="nucleotide sequence ID" value="NZ_JAVAMP010000005.1"/>
</dbReference>
<keyword evidence="2" id="KW-1185">Reference proteome</keyword>